<proteinExistence type="predicted"/>
<organism evidence="3">
    <name type="scientific">Perkinsus marinus (strain ATCC 50983 / TXsc)</name>
    <dbReference type="NCBI Taxonomy" id="423536"/>
    <lineage>
        <taxon>Eukaryota</taxon>
        <taxon>Sar</taxon>
        <taxon>Alveolata</taxon>
        <taxon>Perkinsozoa</taxon>
        <taxon>Perkinsea</taxon>
        <taxon>Perkinsida</taxon>
        <taxon>Perkinsidae</taxon>
        <taxon>Perkinsus</taxon>
    </lineage>
</organism>
<evidence type="ECO:0000256" key="1">
    <source>
        <dbReference type="SAM" id="MobiDB-lite"/>
    </source>
</evidence>
<evidence type="ECO:0000313" key="3">
    <source>
        <dbReference type="Proteomes" id="UP000007800"/>
    </source>
</evidence>
<dbReference type="Proteomes" id="UP000007800">
    <property type="component" value="Unassembled WGS sequence"/>
</dbReference>
<dbReference type="EMBL" id="GG677981">
    <property type="protein sequence ID" value="EER09926.1"/>
    <property type="molecule type" value="Genomic_DNA"/>
</dbReference>
<feature type="compositionally biased region" description="Polar residues" evidence="1">
    <location>
        <begin position="128"/>
        <end position="138"/>
    </location>
</feature>
<feature type="compositionally biased region" description="Polar residues" evidence="1">
    <location>
        <begin position="1"/>
        <end position="13"/>
    </location>
</feature>
<dbReference type="InParanoid" id="C5L068"/>
<feature type="region of interest" description="Disordered" evidence="1">
    <location>
        <begin position="215"/>
        <end position="234"/>
    </location>
</feature>
<protein>
    <submittedName>
        <fullName evidence="2">Uncharacterized protein</fullName>
    </submittedName>
</protein>
<dbReference type="GeneID" id="9038035"/>
<accession>C5L068</accession>
<evidence type="ECO:0000313" key="2">
    <source>
        <dbReference type="EMBL" id="EER09926.1"/>
    </source>
</evidence>
<sequence>MTPQQDYRTQGPSTMVPRTPPVMWAGPPGTPQQAERTPMIPMRGTIGAPRPLTPQDNYRDESLLLTPQSLSRYRQTLPVRTLSTAETLAKAQPLQFTSPTIVSQSPPRPATSSMARSHSVNALPARKASSTVSSNTPVYTMKAPTGSSPQVYYETQPRAAASQHYVYDPRMVPSNGQENYKTYSAAGPPYIAQPSPTQLVHTYAPNGGYYPAGTGYTTVSRGGQPAPKPHERAD</sequence>
<name>C5L068_PERM5</name>
<feature type="region of interest" description="Disordered" evidence="1">
    <location>
        <begin position="121"/>
        <end position="150"/>
    </location>
</feature>
<reference evidence="2 3" key="1">
    <citation type="submission" date="2008-07" db="EMBL/GenBank/DDBJ databases">
        <authorList>
            <person name="El-Sayed N."/>
            <person name="Caler E."/>
            <person name="Inman J."/>
            <person name="Amedeo P."/>
            <person name="Hass B."/>
            <person name="Wortman J."/>
        </authorList>
    </citation>
    <scope>NUCLEOTIDE SEQUENCE [LARGE SCALE GENOMIC DNA]</scope>
    <source>
        <strain evidence="3">ATCC 50983 / TXsc</strain>
    </source>
</reference>
<gene>
    <name evidence="2" type="ORF">Pmar_PMAR018571</name>
</gene>
<dbReference type="RefSeq" id="XP_002778131.1">
    <property type="nucleotide sequence ID" value="XM_002778085.1"/>
</dbReference>
<feature type="region of interest" description="Disordered" evidence="1">
    <location>
        <begin position="1"/>
        <end position="58"/>
    </location>
</feature>
<keyword evidence="3" id="KW-1185">Reference proteome</keyword>
<dbReference type="AlphaFoldDB" id="C5L068"/>